<proteinExistence type="predicted"/>
<feature type="signal peptide" evidence="1">
    <location>
        <begin position="1"/>
        <end position="20"/>
    </location>
</feature>
<keyword evidence="3" id="KW-0489">Methyltransferase</keyword>
<dbReference type="InterPro" id="IPR016980">
    <property type="entry name" value="S-AdoMet-dep_MeTrfase_Alr7345"/>
</dbReference>
<feature type="domain" description="Methyltransferase type 11" evidence="2">
    <location>
        <begin position="140"/>
        <end position="179"/>
    </location>
</feature>
<sequence length="268" mass="29166">MKKTLLCGMLLSLCSLTAHADPAMEQALNNPLRSADNQARDKYRHPGETLGFFDVQAGKTVIELWPGGGWYAEILAPLLAKDGHYVAANFDTQPAKDNPAPAYRTKIGLAFEAWLDEHRSALGNASSLAFDPPFKSSLGNDNSADVVLTFRNLHNWAMQGQLETVFDSAYRVLKPGGVLGVVEHRAKPGMTMDSGYMDEAQMIAMAEKAGFTLAAKSEINANSKDSKDHPKGVWTLPPRLALGDTDKEKYLAIGESDRMTLKFVKPGA</sequence>
<evidence type="ECO:0000256" key="1">
    <source>
        <dbReference type="SAM" id="SignalP"/>
    </source>
</evidence>
<keyword evidence="1" id="KW-0732">Signal</keyword>
<accession>A0ABX7R5M2</accession>
<evidence type="ECO:0000313" key="4">
    <source>
        <dbReference type="Proteomes" id="UP000663207"/>
    </source>
</evidence>
<evidence type="ECO:0000313" key="3">
    <source>
        <dbReference type="EMBL" id="QSX38749.1"/>
    </source>
</evidence>
<protein>
    <submittedName>
        <fullName evidence="3">Class I SAM-dependent methyltransferase</fullName>
    </submittedName>
</protein>
<name>A0ABX7R5M2_9GAMM</name>
<dbReference type="InterPro" id="IPR013216">
    <property type="entry name" value="Methyltransf_11"/>
</dbReference>
<dbReference type="SUPFAM" id="SSF53335">
    <property type="entry name" value="S-adenosyl-L-methionine-dependent methyltransferases"/>
    <property type="match status" value="1"/>
</dbReference>
<dbReference type="RefSeq" id="WP_207381771.1">
    <property type="nucleotide sequence ID" value="NZ_CP071502.1"/>
</dbReference>
<keyword evidence="3" id="KW-0808">Transferase</keyword>
<dbReference type="GO" id="GO:0008168">
    <property type="term" value="F:methyltransferase activity"/>
    <property type="evidence" value="ECO:0007669"/>
    <property type="project" value="UniProtKB-KW"/>
</dbReference>
<dbReference type="InterPro" id="IPR029063">
    <property type="entry name" value="SAM-dependent_MTases_sf"/>
</dbReference>
<keyword evidence="4" id="KW-1185">Reference proteome</keyword>
<dbReference type="EMBL" id="CP071502">
    <property type="protein sequence ID" value="QSX38749.1"/>
    <property type="molecule type" value="Genomic_DNA"/>
</dbReference>
<evidence type="ECO:0000259" key="2">
    <source>
        <dbReference type="Pfam" id="PF08241"/>
    </source>
</evidence>
<feature type="chain" id="PRO_5046916797" evidence="1">
    <location>
        <begin position="21"/>
        <end position="268"/>
    </location>
</feature>
<dbReference type="Gene3D" id="3.40.50.150">
    <property type="entry name" value="Vaccinia Virus protein VP39"/>
    <property type="match status" value="1"/>
</dbReference>
<dbReference type="Proteomes" id="UP000663207">
    <property type="component" value="Chromosome"/>
</dbReference>
<gene>
    <name evidence="3" type="ORF">JYB85_08070</name>
</gene>
<dbReference type="Pfam" id="PF08241">
    <property type="entry name" value="Methyltransf_11"/>
    <property type="match status" value="1"/>
</dbReference>
<dbReference type="GO" id="GO:0032259">
    <property type="term" value="P:methylation"/>
    <property type="evidence" value="ECO:0007669"/>
    <property type="project" value="UniProtKB-KW"/>
</dbReference>
<dbReference type="PIRSF" id="PIRSF031679">
    <property type="entry name" value="Mtase_Alr7345_prd"/>
    <property type="match status" value="1"/>
</dbReference>
<organism evidence="3 4">
    <name type="scientific">Shewanella sedimentimangrovi</name>
    <dbReference type="NCBI Taxonomy" id="2814293"/>
    <lineage>
        <taxon>Bacteria</taxon>
        <taxon>Pseudomonadati</taxon>
        <taxon>Pseudomonadota</taxon>
        <taxon>Gammaproteobacteria</taxon>
        <taxon>Alteromonadales</taxon>
        <taxon>Shewanellaceae</taxon>
        <taxon>Shewanella</taxon>
    </lineage>
</organism>
<reference evidence="3 4" key="1">
    <citation type="submission" date="2021-03" db="EMBL/GenBank/DDBJ databases">
        <title>Novel species identification of genus Shewanella.</title>
        <authorList>
            <person name="Liu G."/>
            <person name="Zhang Q."/>
        </authorList>
    </citation>
    <scope>NUCLEOTIDE SEQUENCE [LARGE SCALE GENOMIC DNA]</scope>
    <source>
        <strain evidence="3 4">FJAT-52962</strain>
    </source>
</reference>